<dbReference type="GO" id="GO:0005524">
    <property type="term" value="F:ATP binding"/>
    <property type="evidence" value="ECO:0007669"/>
    <property type="project" value="UniProtKB-UniRule"/>
</dbReference>
<feature type="compositionally biased region" description="Low complexity" evidence="13">
    <location>
        <begin position="19"/>
        <end position="28"/>
    </location>
</feature>
<evidence type="ECO:0000256" key="6">
    <source>
        <dbReference type="ARBA" id="ARBA00023065"/>
    </source>
</evidence>
<dbReference type="NCBIfam" id="TIGR01216">
    <property type="entry name" value="ATP_synt_epsi"/>
    <property type="match status" value="1"/>
</dbReference>
<organism evidence="15 16">
    <name type="scientific">Xanthobacter flavus</name>
    <dbReference type="NCBI Taxonomy" id="281"/>
    <lineage>
        <taxon>Bacteria</taxon>
        <taxon>Pseudomonadati</taxon>
        <taxon>Pseudomonadota</taxon>
        <taxon>Alphaproteobacteria</taxon>
        <taxon>Hyphomicrobiales</taxon>
        <taxon>Xanthobacteraceae</taxon>
        <taxon>Xanthobacter</taxon>
    </lineage>
</organism>
<comment type="similarity">
    <text evidence="3 10 11">Belongs to the ATPase epsilon chain family.</text>
</comment>
<dbReference type="GO" id="GO:0012505">
    <property type="term" value="C:endomembrane system"/>
    <property type="evidence" value="ECO:0007669"/>
    <property type="project" value="UniProtKB-SubCell"/>
</dbReference>
<sequence>MEPSGSHPWRSRSAGLILPRAAGKAPAGSPGGDDPEIEQMATLPFELVSPERLVFSGAVTEVIVPGAEGEFGVLAGHAPFIGMLKPGILTIKADGGARRYFVRGGFAEVNPAGLTILAEEAKPLEELDLAALAQQIQDAREDVNDATGDDAKQRAARHLADLQQVYEALERDRTGATTH</sequence>
<keyword evidence="10" id="KW-1003">Cell membrane</keyword>
<keyword evidence="7 10" id="KW-0472">Membrane</keyword>
<evidence type="ECO:0000256" key="12">
    <source>
        <dbReference type="SAM" id="Coils"/>
    </source>
</evidence>
<dbReference type="Proteomes" id="UP001144397">
    <property type="component" value="Unassembled WGS sequence"/>
</dbReference>
<dbReference type="GO" id="GO:0045259">
    <property type="term" value="C:proton-transporting ATP synthase complex"/>
    <property type="evidence" value="ECO:0007669"/>
    <property type="project" value="UniProtKB-KW"/>
</dbReference>
<dbReference type="Pfam" id="PF02823">
    <property type="entry name" value="ATP-synt_DE_N"/>
    <property type="match status" value="1"/>
</dbReference>
<dbReference type="PANTHER" id="PTHR13822:SF10">
    <property type="entry name" value="ATP SYNTHASE EPSILON CHAIN, CHLOROPLASTIC"/>
    <property type="match status" value="1"/>
</dbReference>
<comment type="subcellular location">
    <subcellularLocation>
        <location evidence="10">Cell membrane</location>
        <topology evidence="10">Peripheral membrane protein</topology>
    </subcellularLocation>
    <subcellularLocation>
        <location evidence="2">Endomembrane system</location>
        <topology evidence="2">Peripheral membrane protein</topology>
    </subcellularLocation>
</comment>
<dbReference type="HAMAP" id="MF_00530">
    <property type="entry name" value="ATP_synth_epsil_bac"/>
    <property type="match status" value="1"/>
</dbReference>
<keyword evidence="8 10" id="KW-0139">CF(1)</keyword>
<comment type="subunit">
    <text evidence="10 11">F-type ATPases have 2 components, CF(1) - the catalytic core - and CF(0) - the membrane proton channel. CF(1) has five subunits: alpha(3), beta(3), gamma(1), delta(1), epsilon(1). CF(0) has three main subunits: a, b and c.</text>
</comment>
<dbReference type="PANTHER" id="PTHR13822">
    <property type="entry name" value="ATP SYNTHASE DELTA/EPSILON CHAIN"/>
    <property type="match status" value="1"/>
</dbReference>
<evidence type="ECO:0000256" key="8">
    <source>
        <dbReference type="ARBA" id="ARBA00023196"/>
    </source>
</evidence>
<evidence type="ECO:0000313" key="15">
    <source>
        <dbReference type="EMBL" id="GLI20547.1"/>
    </source>
</evidence>
<name>A0A9W6CJ34_XANFL</name>
<dbReference type="SUPFAM" id="SSF51344">
    <property type="entry name" value="Epsilon subunit of F1F0-ATP synthase N-terminal domain"/>
    <property type="match status" value="1"/>
</dbReference>
<evidence type="ECO:0000256" key="13">
    <source>
        <dbReference type="SAM" id="MobiDB-lite"/>
    </source>
</evidence>
<accession>A0A9W6CJ34</accession>
<evidence type="ECO:0000256" key="3">
    <source>
        <dbReference type="ARBA" id="ARBA00005712"/>
    </source>
</evidence>
<dbReference type="GO" id="GO:0005886">
    <property type="term" value="C:plasma membrane"/>
    <property type="evidence" value="ECO:0007669"/>
    <property type="project" value="UniProtKB-SubCell"/>
</dbReference>
<dbReference type="InterPro" id="IPR036771">
    <property type="entry name" value="ATPsynth_dsu/esu_N"/>
</dbReference>
<dbReference type="GO" id="GO:0046933">
    <property type="term" value="F:proton-transporting ATP synthase activity, rotational mechanism"/>
    <property type="evidence" value="ECO:0007669"/>
    <property type="project" value="UniProtKB-UniRule"/>
</dbReference>
<dbReference type="Gene3D" id="2.60.15.10">
    <property type="entry name" value="F0F1 ATP synthase delta/epsilon subunit, N-terminal"/>
    <property type="match status" value="1"/>
</dbReference>
<comment type="function">
    <text evidence="1 10">Produces ATP from ADP in the presence of a proton gradient across the membrane.</text>
</comment>
<feature type="coiled-coil region" evidence="12">
    <location>
        <begin position="129"/>
        <end position="172"/>
    </location>
</feature>
<keyword evidence="6 10" id="KW-0406">Ion transport</keyword>
<keyword evidence="5 10" id="KW-0375">Hydrogen ion transport</keyword>
<keyword evidence="9 10" id="KW-0066">ATP synthesis</keyword>
<keyword evidence="4 10" id="KW-0813">Transport</keyword>
<proteinExistence type="inferred from homology"/>
<dbReference type="NCBIfam" id="NF009983">
    <property type="entry name" value="PRK13449.1"/>
    <property type="match status" value="1"/>
</dbReference>
<evidence type="ECO:0000256" key="11">
    <source>
        <dbReference type="RuleBase" id="RU003656"/>
    </source>
</evidence>
<feature type="domain" description="ATP synthase F1 complex delta/epsilon subunit N-terminal" evidence="14">
    <location>
        <begin position="45"/>
        <end position="121"/>
    </location>
</feature>
<evidence type="ECO:0000256" key="9">
    <source>
        <dbReference type="ARBA" id="ARBA00023310"/>
    </source>
</evidence>
<dbReference type="InterPro" id="IPR020546">
    <property type="entry name" value="ATP_synth_F1_dsu/esu_N"/>
</dbReference>
<feature type="region of interest" description="Disordered" evidence="13">
    <location>
        <begin position="1"/>
        <end position="36"/>
    </location>
</feature>
<dbReference type="CDD" id="cd12152">
    <property type="entry name" value="F1-ATPase_delta"/>
    <property type="match status" value="1"/>
</dbReference>
<evidence type="ECO:0000256" key="10">
    <source>
        <dbReference type="HAMAP-Rule" id="MF_00530"/>
    </source>
</evidence>
<evidence type="ECO:0000256" key="1">
    <source>
        <dbReference type="ARBA" id="ARBA00003543"/>
    </source>
</evidence>
<evidence type="ECO:0000313" key="16">
    <source>
        <dbReference type="Proteomes" id="UP001144397"/>
    </source>
</evidence>
<dbReference type="AlphaFoldDB" id="A0A9W6CJ34"/>
<evidence type="ECO:0000259" key="14">
    <source>
        <dbReference type="Pfam" id="PF02823"/>
    </source>
</evidence>
<protein>
    <recommendedName>
        <fullName evidence="10">ATP synthase epsilon chain</fullName>
    </recommendedName>
    <alternativeName>
        <fullName evidence="10">ATP synthase F1 sector epsilon subunit</fullName>
    </alternativeName>
    <alternativeName>
        <fullName evidence="10">F-ATPase epsilon subunit</fullName>
    </alternativeName>
</protein>
<dbReference type="NCBIfam" id="NF001851">
    <property type="entry name" value="PRK00571.2-4"/>
    <property type="match status" value="1"/>
</dbReference>
<evidence type="ECO:0000256" key="5">
    <source>
        <dbReference type="ARBA" id="ARBA00022781"/>
    </source>
</evidence>
<gene>
    <name evidence="10" type="primary">atpC</name>
    <name evidence="15" type="ORF">XFLAVUS301_02210</name>
</gene>
<evidence type="ECO:0000256" key="4">
    <source>
        <dbReference type="ARBA" id="ARBA00022448"/>
    </source>
</evidence>
<dbReference type="InterPro" id="IPR001469">
    <property type="entry name" value="ATP_synth_F1_dsu/esu"/>
</dbReference>
<dbReference type="EMBL" id="BSDO01000001">
    <property type="protein sequence ID" value="GLI20547.1"/>
    <property type="molecule type" value="Genomic_DNA"/>
</dbReference>
<keyword evidence="12" id="KW-0175">Coiled coil</keyword>
<reference evidence="15" key="1">
    <citation type="submission" date="2022-12" db="EMBL/GenBank/DDBJ databases">
        <title>Reference genome sequencing for broad-spectrum identification of bacterial and archaeal isolates by mass spectrometry.</title>
        <authorList>
            <person name="Sekiguchi Y."/>
            <person name="Tourlousse D.M."/>
        </authorList>
    </citation>
    <scope>NUCLEOTIDE SEQUENCE</scope>
    <source>
        <strain evidence="15">301</strain>
    </source>
</reference>
<comment type="caution">
    <text evidence="15">The sequence shown here is derived from an EMBL/GenBank/DDBJ whole genome shotgun (WGS) entry which is preliminary data.</text>
</comment>
<evidence type="ECO:0000256" key="7">
    <source>
        <dbReference type="ARBA" id="ARBA00023136"/>
    </source>
</evidence>
<evidence type="ECO:0000256" key="2">
    <source>
        <dbReference type="ARBA" id="ARBA00004184"/>
    </source>
</evidence>